<sequence length="277" mass="30912">MADEQRSSFGSDNGNAELQLGSSTHPVKDGEPERGVPRNVPKNWYTRGYLPHCDQSGLLQSITYRLADSLPASVLAKIEDELALLPPPKQDDERRRRFEQWLDAGHGSCLLRDPAAADCVVQGWRHFDGKRYDLMAWVVMPNHVHVMVRVYEGWTLGKIVQSWKSFTSRKIGKMLREKIVGNAELQLGTGLSSPVKNVKQGLGNAGPEAGVTPTEVSGGIWMREYWDRYIRNEQHFTATVDYIHQNPVKAGIVSSPTAWRWSSANEVLSGSFGINGL</sequence>
<dbReference type="GO" id="GO:0043565">
    <property type="term" value="F:sequence-specific DNA binding"/>
    <property type="evidence" value="ECO:0007669"/>
    <property type="project" value="TreeGrafter"/>
</dbReference>
<dbReference type="EMBL" id="CP063458">
    <property type="protein sequence ID" value="QOV91778.1"/>
    <property type="molecule type" value="Genomic_DNA"/>
</dbReference>
<feature type="domain" description="Transposase IS200-like" evidence="2">
    <location>
        <begin position="103"/>
        <end position="246"/>
    </location>
</feature>
<evidence type="ECO:0000313" key="3">
    <source>
        <dbReference type="EMBL" id="QOV91778.1"/>
    </source>
</evidence>
<dbReference type="SMART" id="SM01321">
    <property type="entry name" value="Y1_Tnp"/>
    <property type="match status" value="1"/>
</dbReference>
<dbReference type="PANTHER" id="PTHR36966:SF1">
    <property type="entry name" value="REP-ASSOCIATED TYROSINE TRANSPOSASE"/>
    <property type="match status" value="1"/>
</dbReference>
<accession>A0A7M2X209</accession>
<protein>
    <submittedName>
        <fullName evidence="3">Transposase</fullName>
    </submittedName>
</protein>
<dbReference type="Proteomes" id="UP000593765">
    <property type="component" value="Chromosome"/>
</dbReference>
<dbReference type="GO" id="GO:0004803">
    <property type="term" value="F:transposase activity"/>
    <property type="evidence" value="ECO:0007669"/>
    <property type="project" value="InterPro"/>
</dbReference>
<dbReference type="SUPFAM" id="SSF143422">
    <property type="entry name" value="Transposase IS200-like"/>
    <property type="match status" value="1"/>
</dbReference>
<dbReference type="KEGG" id="hbs:IPV69_10655"/>
<evidence type="ECO:0000259" key="2">
    <source>
        <dbReference type="SMART" id="SM01321"/>
    </source>
</evidence>
<keyword evidence="4" id="KW-1185">Reference proteome</keyword>
<gene>
    <name evidence="3" type="ORF">IPV69_10655</name>
</gene>
<proteinExistence type="predicted"/>
<feature type="compositionally biased region" description="Polar residues" evidence="1">
    <location>
        <begin position="7"/>
        <end position="25"/>
    </location>
</feature>
<evidence type="ECO:0000313" key="4">
    <source>
        <dbReference type="Proteomes" id="UP000593765"/>
    </source>
</evidence>
<dbReference type="RefSeq" id="WP_206295092.1">
    <property type="nucleotide sequence ID" value="NZ_CP063458.1"/>
</dbReference>
<feature type="region of interest" description="Disordered" evidence="1">
    <location>
        <begin position="1"/>
        <end position="41"/>
    </location>
</feature>
<dbReference type="InterPro" id="IPR036515">
    <property type="entry name" value="Transposase_17_sf"/>
</dbReference>
<dbReference type="GO" id="GO:0006313">
    <property type="term" value="P:DNA transposition"/>
    <property type="evidence" value="ECO:0007669"/>
    <property type="project" value="InterPro"/>
</dbReference>
<feature type="compositionally biased region" description="Basic and acidic residues" evidence="1">
    <location>
        <begin position="26"/>
        <end position="36"/>
    </location>
</feature>
<dbReference type="AlphaFoldDB" id="A0A7M2X209"/>
<name>A0A7M2X209_9BACT</name>
<dbReference type="InterPro" id="IPR002686">
    <property type="entry name" value="Transposase_17"/>
</dbReference>
<evidence type="ECO:0000256" key="1">
    <source>
        <dbReference type="SAM" id="MobiDB-lite"/>
    </source>
</evidence>
<reference evidence="3 4" key="1">
    <citation type="submission" date="2020-10" db="EMBL/GenBank/DDBJ databases">
        <title>Wide distribution of Phycisphaera-like planctomycetes from WD2101 soil group in peatlands and genome analysis of the first cultivated representative.</title>
        <authorList>
            <person name="Dedysh S.N."/>
            <person name="Beletsky A.V."/>
            <person name="Ivanova A."/>
            <person name="Kulichevskaya I.S."/>
            <person name="Suzina N.E."/>
            <person name="Philippov D.A."/>
            <person name="Rakitin A.L."/>
            <person name="Mardanov A.V."/>
            <person name="Ravin N.V."/>
        </authorList>
    </citation>
    <scope>NUCLEOTIDE SEQUENCE [LARGE SCALE GENOMIC DNA]</scope>
    <source>
        <strain evidence="3 4">M1803</strain>
    </source>
</reference>
<dbReference type="NCBIfam" id="NF047646">
    <property type="entry name" value="REP_Tyr_transpos"/>
    <property type="match status" value="1"/>
</dbReference>
<dbReference type="InterPro" id="IPR052715">
    <property type="entry name" value="RAYT_transposase"/>
</dbReference>
<dbReference type="Pfam" id="PF01797">
    <property type="entry name" value="Y1_Tnp"/>
    <property type="match status" value="1"/>
</dbReference>
<organism evidence="3 4">
    <name type="scientific">Humisphaera borealis</name>
    <dbReference type="NCBI Taxonomy" id="2807512"/>
    <lineage>
        <taxon>Bacteria</taxon>
        <taxon>Pseudomonadati</taxon>
        <taxon>Planctomycetota</taxon>
        <taxon>Phycisphaerae</taxon>
        <taxon>Tepidisphaerales</taxon>
        <taxon>Tepidisphaeraceae</taxon>
        <taxon>Humisphaera</taxon>
    </lineage>
</organism>
<dbReference type="PANTHER" id="PTHR36966">
    <property type="entry name" value="REP-ASSOCIATED TYROSINE TRANSPOSASE"/>
    <property type="match status" value="1"/>
</dbReference>
<dbReference type="Gene3D" id="3.30.70.1290">
    <property type="entry name" value="Transposase IS200-like"/>
    <property type="match status" value="1"/>
</dbReference>